<comment type="caution">
    <text evidence="4">The sequence shown here is derived from an EMBL/GenBank/DDBJ whole genome shotgun (WGS) entry which is preliminary data.</text>
</comment>
<keyword evidence="1" id="KW-0677">Repeat</keyword>
<name>A0A917WW59_9ACTN</name>
<dbReference type="AlphaFoldDB" id="A0A917WW59"/>
<dbReference type="Pfam" id="PF12796">
    <property type="entry name" value="Ank_2"/>
    <property type="match status" value="1"/>
</dbReference>
<dbReference type="PANTHER" id="PTHR24171">
    <property type="entry name" value="ANKYRIN REPEAT DOMAIN-CONTAINING PROTEIN 39-RELATED"/>
    <property type="match status" value="1"/>
</dbReference>
<evidence type="ECO:0000256" key="1">
    <source>
        <dbReference type="ARBA" id="ARBA00022737"/>
    </source>
</evidence>
<organism evidence="4 5">
    <name type="scientific">Dactylosporangium sucinum</name>
    <dbReference type="NCBI Taxonomy" id="1424081"/>
    <lineage>
        <taxon>Bacteria</taxon>
        <taxon>Bacillati</taxon>
        <taxon>Actinomycetota</taxon>
        <taxon>Actinomycetes</taxon>
        <taxon>Micromonosporales</taxon>
        <taxon>Micromonosporaceae</taxon>
        <taxon>Dactylosporangium</taxon>
    </lineage>
</organism>
<feature type="repeat" description="ANK" evidence="3">
    <location>
        <begin position="77"/>
        <end position="109"/>
    </location>
</feature>
<dbReference type="PROSITE" id="PS50088">
    <property type="entry name" value="ANK_REPEAT"/>
    <property type="match status" value="2"/>
</dbReference>
<keyword evidence="2 3" id="KW-0040">ANK repeat</keyword>
<dbReference type="Proteomes" id="UP000642070">
    <property type="component" value="Unassembled WGS sequence"/>
</dbReference>
<dbReference type="InterPro" id="IPR036770">
    <property type="entry name" value="Ankyrin_rpt-contain_sf"/>
</dbReference>
<reference evidence="4" key="2">
    <citation type="submission" date="2020-09" db="EMBL/GenBank/DDBJ databases">
        <authorList>
            <person name="Sun Q."/>
            <person name="Ohkuma M."/>
        </authorList>
    </citation>
    <scope>NUCLEOTIDE SEQUENCE</scope>
    <source>
        <strain evidence="4">JCM 19831</strain>
    </source>
</reference>
<sequence length="131" mass="13641">MSEPIDPEVLAFARRMFDLARAGATDELAASVDAGLPVNLTNDKGDSLLMLAAYHNHPATVAALLGRGADAGRVNDRGQTALSAAVFRQSAESVTALLDAGADPHAGGPSALDTARFFDLPAMLELLERAR</sequence>
<feature type="repeat" description="ANK" evidence="3">
    <location>
        <begin position="44"/>
        <end position="76"/>
    </location>
</feature>
<evidence type="ECO:0008006" key="6">
    <source>
        <dbReference type="Google" id="ProtNLM"/>
    </source>
</evidence>
<evidence type="ECO:0000313" key="4">
    <source>
        <dbReference type="EMBL" id="GGM35307.1"/>
    </source>
</evidence>
<dbReference type="InterPro" id="IPR002110">
    <property type="entry name" value="Ankyrin_rpt"/>
</dbReference>
<keyword evidence="5" id="KW-1185">Reference proteome</keyword>
<dbReference type="SMART" id="SM00248">
    <property type="entry name" value="ANK"/>
    <property type="match status" value="2"/>
</dbReference>
<dbReference type="Gene3D" id="1.25.40.20">
    <property type="entry name" value="Ankyrin repeat-containing domain"/>
    <property type="match status" value="1"/>
</dbReference>
<gene>
    <name evidence="4" type="ORF">GCM10007977_041020</name>
</gene>
<proteinExistence type="predicted"/>
<accession>A0A917WW59</accession>
<dbReference type="EMBL" id="BMPI01000018">
    <property type="protein sequence ID" value="GGM35307.1"/>
    <property type="molecule type" value="Genomic_DNA"/>
</dbReference>
<dbReference type="SUPFAM" id="SSF48403">
    <property type="entry name" value="Ankyrin repeat"/>
    <property type="match status" value="1"/>
</dbReference>
<evidence type="ECO:0000313" key="5">
    <source>
        <dbReference type="Proteomes" id="UP000642070"/>
    </source>
</evidence>
<protein>
    <recommendedName>
        <fullName evidence="6">Ankyrin repeat domain-containing protein</fullName>
    </recommendedName>
</protein>
<reference evidence="4" key="1">
    <citation type="journal article" date="2014" name="Int. J. Syst. Evol. Microbiol.">
        <title>Complete genome sequence of Corynebacterium casei LMG S-19264T (=DSM 44701T), isolated from a smear-ripened cheese.</title>
        <authorList>
            <consortium name="US DOE Joint Genome Institute (JGI-PGF)"/>
            <person name="Walter F."/>
            <person name="Albersmeier A."/>
            <person name="Kalinowski J."/>
            <person name="Ruckert C."/>
        </authorList>
    </citation>
    <scope>NUCLEOTIDE SEQUENCE</scope>
    <source>
        <strain evidence="4">JCM 19831</strain>
    </source>
</reference>
<evidence type="ECO:0000256" key="2">
    <source>
        <dbReference type="ARBA" id="ARBA00023043"/>
    </source>
</evidence>
<evidence type="ECO:0000256" key="3">
    <source>
        <dbReference type="PROSITE-ProRule" id="PRU00023"/>
    </source>
</evidence>